<dbReference type="Pfam" id="PF01551">
    <property type="entry name" value="Peptidase_M23"/>
    <property type="match status" value="1"/>
</dbReference>
<evidence type="ECO:0000259" key="1">
    <source>
        <dbReference type="Pfam" id="PF01551"/>
    </source>
</evidence>
<dbReference type="InterPro" id="IPR016047">
    <property type="entry name" value="M23ase_b-sheet_dom"/>
</dbReference>
<dbReference type="EMBL" id="PXOH01000017">
    <property type="protein sequence ID" value="PSF35806.1"/>
    <property type="molecule type" value="Genomic_DNA"/>
</dbReference>
<dbReference type="PANTHER" id="PTHR21666">
    <property type="entry name" value="PEPTIDASE-RELATED"/>
    <property type="match status" value="1"/>
</dbReference>
<evidence type="ECO:0000313" key="3">
    <source>
        <dbReference type="Proteomes" id="UP000239001"/>
    </source>
</evidence>
<dbReference type="InterPro" id="IPR050570">
    <property type="entry name" value="Cell_wall_metabolism_enzyme"/>
</dbReference>
<dbReference type="CDD" id="cd12797">
    <property type="entry name" value="M23_peptidase"/>
    <property type="match status" value="1"/>
</dbReference>
<dbReference type="Gene3D" id="2.70.70.10">
    <property type="entry name" value="Glucose Permease (Domain IIA)"/>
    <property type="match status" value="1"/>
</dbReference>
<comment type="caution">
    <text evidence="2">The sequence shown here is derived from an EMBL/GenBank/DDBJ whole genome shotgun (WGS) entry which is preliminary data.</text>
</comment>
<feature type="domain" description="M23ase beta-sheet core" evidence="1">
    <location>
        <begin position="717"/>
        <end position="813"/>
    </location>
</feature>
<reference evidence="2 3" key="1">
    <citation type="submission" date="2018-03" db="EMBL/GenBank/DDBJ databases">
        <title>The ancient ancestry and fast evolution of plastids.</title>
        <authorList>
            <person name="Moore K.R."/>
            <person name="Magnabosco C."/>
            <person name="Momper L."/>
            <person name="Gold D.A."/>
            <person name="Bosak T."/>
            <person name="Fournier G.P."/>
        </authorList>
    </citation>
    <scope>NUCLEOTIDE SEQUENCE [LARGE SCALE GENOMIC DNA]</scope>
    <source>
        <strain evidence="2 3">CCALA 016</strain>
    </source>
</reference>
<dbReference type="SUPFAM" id="SSF51261">
    <property type="entry name" value="Duplicated hybrid motif"/>
    <property type="match status" value="1"/>
</dbReference>
<gene>
    <name evidence="2" type="ORF">C7H19_15385</name>
</gene>
<keyword evidence="3" id="KW-1185">Reference proteome</keyword>
<dbReference type="GO" id="GO:0004222">
    <property type="term" value="F:metalloendopeptidase activity"/>
    <property type="evidence" value="ECO:0007669"/>
    <property type="project" value="TreeGrafter"/>
</dbReference>
<reference evidence="2 3" key="2">
    <citation type="submission" date="2018-03" db="EMBL/GenBank/DDBJ databases">
        <authorList>
            <person name="Keele B.F."/>
        </authorList>
    </citation>
    <scope>NUCLEOTIDE SEQUENCE [LARGE SCALE GENOMIC DNA]</scope>
    <source>
        <strain evidence="2 3">CCALA 016</strain>
    </source>
</reference>
<evidence type="ECO:0000313" key="2">
    <source>
        <dbReference type="EMBL" id="PSF35806.1"/>
    </source>
</evidence>
<dbReference type="AlphaFoldDB" id="A0A2T1LVQ2"/>
<accession>A0A2T1LVQ2</accession>
<sequence>MLLFLVSPFQGSGKVLADPIEELIDENELEETVPVPNPEPPTLGNLSPEEILQNAAIINLSTFSLSDFGTLQSDGAINVADYLDEEQYKQMTSQLGYDPSFSWKAGDSLSDITTVGDLSTDSTIANWSLSTVAEANTPPGQAIADVGQTALSDYKLPFKGNLEDLIDALPITGNLKVKDVRPIYDWAKQKLGWDDVTAAKMGGQTISNFAKNNNFNNLTFENFDFSSYTVDEIPGLKDASFSDFRNWETAKVSEIPQMDTTPLQKYMSTIGEYYNKAAEVAGYLNMNWVPFARVDVVYGQAEGNQKQAGRQSVSGSNLVGYNVVCDTDSCPYIELTDFFGLNIPFFGVHGKAWFDGYHTPWVSGGTGMFSGLPEPTGRNPATNFFKMVITNTSESDGRADIGINGRVCFWWGIQHCTPYVLGPAPFLPVYENQFIVLGLDYFGNWGGSGGISGGSGLSAAQQQWVETLSSVAPEVYDQIQKYASGSGGSGTQYGNPGEYEGAVNTGEPCQTYQGVNISAFKKSVADIESGGQPNGGYGAVGKYAPCVGGCTIPGGHALGKYQYMTYREEVIRIFNSKPGGKEILQRSYANTISKEELKVAISKYFPPAVQEQLKTNDLKSKLAQLEKDGYQGEQLVYRYACYHYSGDKKVCGDANNPTYASDALKGYKKYSSASVAQCQIAKQTTGICSGKMIVPTSGVWTSGYGPRVHPVTGQPKLHAGVDIAPPFGTPVRAADGGEVIFAQFNGSAGKEIKIRHCNGWVTRYLHLSRINVKFGQKVNQGQLIGEVGSTGLSTGPHLHFEIRINNGTTAVDPEKHLPKIPGSPNL</sequence>
<organism evidence="2 3">
    <name type="scientific">Aphanothece hegewaldii CCALA 016</name>
    <dbReference type="NCBI Taxonomy" id="2107694"/>
    <lineage>
        <taxon>Bacteria</taxon>
        <taxon>Bacillati</taxon>
        <taxon>Cyanobacteriota</taxon>
        <taxon>Cyanophyceae</taxon>
        <taxon>Oscillatoriophycideae</taxon>
        <taxon>Chroococcales</taxon>
        <taxon>Aphanothecaceae</taxon>
        <taxon>Aphanothece</taxon>
    </lineage>
</organism>
<proteinExistence type="predicted"/>
<dbReference type="InterPro" id="IPR011055">
    <property type="entry name" value="Dup_hybrid_motif"/>
</dbReference>
<protein>
    <recommendedName>
        <fullName evidence="1">M23ase beta-sheet core domain-containing protein</fullName>
    </recommendedName>
</protein>
<name>A0A2T1LVQ2_9CHRO</name>
<dbReference type="Proteomes" id="UP000239001">
    <property type="component" value="Unassembled WGS sequence"/>
</dbReference>
<dbReference type="PANTHER" id="PTHR21666:SF270">
    <property type="entry name" value="MUREIN HYDROLASE ACTIVATOR ENVC"/>
    <property type="match status" value="1"/>
</dbReference>